<dbReference type="AlphaFoldDB" id="A0A383EDC7"/>
<protein>
    <recommendedName>
        <fullName evidence="2">Peptidase M1 membrane alanine aminopeptidase domain-containing protein</fullName>
    </recommendedName>
</protein>
<name>A0A383EDC7_9ZZZZ</name>
<organism evidence="1">
    <name type="scientific">marine metagenome</name>
    <dbReference type="NCBI Taxonomy" id="408172"/>
    <lineage>
        <taxon>unclassified sequences</taxon>
        <taxon>metagenomes</taxon>
        <taxon>ecological metagenomes</taxon>
    </lineage>
</organism>
<feature type="non-terminal residue" evidence="1">
    <location>
        <position position="208"/>
    </location>
</feature>
<accession>A0A383EDC7</accession>
<evidence type="ECO:0000313" key="1">
    <source>
        <dbReference type="EMBL" id="SVE54902.1"/>
    </source>
</evidence>
<sequence>MKQILSVLLLLCVIFTYAQEQYNPLAKPNTYRNTDNPNYWKNKMPHNAYWQQDVHYRITANIDETTDIISGDETLTYWNNSPDNLDFVYFHLYQNAFQPDSYLDNLQNENGNSPKYGKYETEKLGTVIEDIFVNGQKARMVLDNTILKVYLPNTLNAKGTVTFKIKFKTYFDQGEVRRRMKVYDAWENKHYNGVHWYPRISVYDAKFG</sequence>
<reference evidence="1" key="1">
    <citation type="submission" date="2018-05" db="EMBL/GenBank/DDBJ databases">
        <authorList>
            <person name="Lanie J.A."/>
            <person name="Ng W.-L."/>
            <person name="Kazmierczak K.M."/>
            <person name="Andrzejewski T.M."/>
            <person name="Davidsen T.M."/>
            <person name="Wayne K.J."/>
            <person name="Tettelin H."/>
            <person name="Glass J.I."/>
            <person name="Rusch D."/>
            <person name="Podicherti R."/>
            <person name="Tsui H.-C.T."/>
            <person name="Winkler M.E."/>
        </authorList>
    </citation>
    <scope>NUCLEOTIDE SEQUENCE</scope>
</reference>
<dbReference type="EMBL" id="UINC01225028">
    <property type="protein sequence ID" value="SVE54902.1"/>
    <property type="molecule type" value="Genomic_DNA"/>
</dbReference>
<proteinExistence type="predicted"/>
<evidence type="ECO:0008006" key="2">
    <source>
        <dbReference type="Google" id="ProtNLM"/>
    </source>
</evidence>
<gene>
    <name evidence="1" type="ORF">METZ01_LOCUS507756</name>
</gene>